<dbReference type="STRING" id="391625.PPSIR1_11913"/>
<evidence type="ECO:0000256" key="5">
    <source>
        <dbReference type="PROSITE-ProRule" id="PRU00409"/>
    </source>
</evidence>
<organism evidence="7 8">
    <name type="scientific">Plesiocystis pacifica SIR-1</name>
    <dbReference type="NCBI Taxonomy" id="391625"/>
    <lineage>
        <taxon>Bacteria</taxon>
        <taxon>Pseudomonadati</taxon>
        <taxon>Myxococcota</taxon>
        <taxon>Polyangia</taxon>
        <taxon>Nannocystales</taxon>
        <taxon>Nannocystaceae</taxon>
        <taxon>Plesiocystis</taxon>
    </lineage>
</organism>
<keyword evidence="2 5" id="KW-0547">Nucleotide-binding</keyword>
<dbReference type="PROSITE" id="PS50975">
    <property type="entry name" value="ATP_GRASP"/>
    <property type="match status" value="1"/>
</dbReference>
<feature type="domain" description="ATP-grasp" evidence="6">
    <location>
        <begin position="69"/>
        <end position="106"/>
    </location>
</feature>
<dbReference type="Gene3D" id="3.30.1490.20">
    <property type="entry name" value="ATP-grasp fold, A domain"/>
    <property type="match status" value="1"/>
</dbReference>
<sequence length="285" mass="30062">MAAPDPALSLRIPTAAFLAQRGLLRARASQALLQRDTSDLPARPNPELVERADAVLEGAGEVLSDQESKVVLRGHGIEVTRQAFATSASGAASFADKIGYPVALKALSPDLRRKAEVGAVVLDVVNAAAAKRAYSEIVTNVEERAPLARLDGVVVAEMIEAGLDLRCGALRTRSGSVALYAHAVLASPVEPLLARSPLSPTDALLFAEAVLAAIPVPARRRASDPDVTVLARLLLAIDGLMQHTGERLLAVGLDPVRLLPEPTEGAREYVTLDARIVQRAHLDGL</sequence>
<comment type="caution">
    <text evidence="7">The sequence shown here is derived from an EMBL/GenBank/DDBJ whole genome shotgun (WGS) entry which is preliminary data.</text>
</comment>
<keyword evidence="3 5" id="KW-0067">ATP-binding</keyword>
<reference evidence="7 8" key="1">
    <citation type="submission" date="2007-06" db="EMBL/GenBank/DDBJ databases">
        <authorList>
            <person name="Shimkets L."/>
            <person name="Ferriera S."/>
            <person name="Johnson J."/>
            <person name="Kravitz S."/>
            <person name="Beeson K."/>
            <person name="Sutton G."/>
            <person name="Rogers Y.-H."/>
            <person name="Friedman R."/>
            <person name="Frazier M."/>
            <person name="Venter J.C."/>
        </authorList>
    </citation>
    <scope>NUCLEOTIDE SEQUENCE [LARGE SCALE GENOMIC DNA]</scope>
    <source>
        <strain evidence="7 8">SIR-1</strain>
    </source>
</reference>
<dbReference type="Proteomes" id="UP000005801">
    <property type="component" value="Unassembled WGS sequence"/>
</dbReference>
<dbReference type="GO" id="GO:0046872">
    <property type="term" value="F:metal ion binding"/>
    <property type="evidence" value="ECO:0007669"/>
    <property type="project" value="InterPro"/>
</dbReference>
<dbReference type="GO" id="GO:0016874">
    <property type="term" value="F:ligase activity"/>
    <property type="evidence" value="ECO:0007669"/>
    <property type="project" value="UniProtKB-KW"/>
</dbReference>
<keyword evidence="8" id="KW-1185">Reference proteome</keyword>
<evidence type="ECO:0000313" key="8">
    <source>
        <dbReference type="Proteomes" id="UP000005801"/>
    </source>
</evidence>
<evidence type="ECO:0000259" key="6">
    <source>
        <dbReference type="PROSITE" id="PS50975"/>
    </source>
</evidence>
<dbReference type="InterPro" id="IPR013815">
    <property type="entry name" value="ATP_grasp_subdomain_1"/>
</dbReference>
<dbReference type="SUPFAM" id="SSF56059">
    <property type="entry name" value="Glutathione synthetase ATP-binding domain-like"/>
    <property type="match status" value="1"/>
</dbReference>
<evidence type="ECO:0000256" key="1">
    <source>
        <dbReference type="ARBA" id="ARBA00022598"/>
    </source>
</evidence>
<accession>A6GIG9</accession>
<dbReference type="InterPro" id="IPR011761">
    <property type="entry name" value="ATP-grasp"/>
</dbReference>
<dbReference type="AlphaFoldDB" id="A6GIG9"/>
<name>A6GIG9_9BACT</name>
<evidence type="ECO:0000256" key="3">
    <source>
        <dbReference type="ARBA" id="ARBA00022840"/>
    </source>
</evidence>
<dbReference type="EMBL" id="ABCS01000136">
    <property type="protein sequence ID" value="EDM74332.1"/>
    <property type="molecule type" value="Genomic_DNA"/>
</dbReference>
<keyword evidence="1" id="KW-0436">Ligase</keyword>
<dbReference type="PANTHER" id="PTHR43334:SF1">
    <property type="entry name" value="3-HYDROXYPROPIONATE--COA LIGASE [ADP-FORMING]"/>
    <property type="match status" value="1"/>
</dbReference>
<proteinExistence type="inferred from homology"/>
<gene>
    <name evidence="7" type="ORF">PPSIR1_11913</name>
</gene>
<evidence type="ECO:0000313" key="7">
    <source>
        <dbReference type="EMBL" id="EDM74332.1"/>
    </source>
</evidence>
<protein>
    <submittedName>
        <fullName evidence="7">Pimeloyl-CoA synthetase</fullName>
    </submittedName>
</protein>
<dbReference type="Pfam" id="PF13549">
    <property type="entry name" value="ATP-grasp_5"/>
    <property type="match status" value="1"/>
</dbReference>
<evidence type="ECO:0000256" key="4">
    <source>
        <dbReference type="ARBA" id="ARBA00060888"/>
    </source>
</evidence>
<dbReference type="Gene3D" id="3.30.470.20">
    <property type="entry name" value="ATP-grasp fold, B domain"/>
    <property type="match status" value="1"/>
</dbReference>
<dbReference type="PANTHER" id="PTHR43334">
    <property type="entry name" value="ACETATE--COA LIGASE [ADP-FORMING]"/>
    <property type="match status" value="1"/>
</dbReference>
<dbReference type="GO" id="GO:0005524">
    <property type="term" value="F:ATP binding"/>
    <property type="evidence" value="ECO:0007669"/>
    <property type="project" value="UniProtKB-UniRule"/>
</dbReference>
<evidence type="ECO:0000256" key="2">
    <source>
        <dbReference type="ARBA" id="ARBA00022741"/>
    </source>
</evidence>
<comment type="similarity">
    <text evidence="4">In the N-terminal section; belongs to the acetate CoA ligase alpha subunit family.</text>
</comment>
<dbReference type="FunFam" id="3.30.1490.20:FF:000020">
    <property type="entry name" value="Protein lysine acetyltransferase"/>
    <property type="match status" value="1"/>
</dbReference>
<dbReference type="eggNOG" id="COG0045">
    <property type="taxonomic scope" value="Bacteria"/>
</dbReference>
<dbReference type="InterPro" id="IPR051538">
    <property type="entry name" value="Acyl-CoA_Synth/Transferase"/>
</dbReference>